<feature type="region of interest" description="Disordered" evidence="1">
    <location>
        <begin position="1"/>
        <end position="93"/>
    </location>
</feature>
<feature type="compositionally biased region" description="Acidic residues" evidence="1">
    <location>
        <begin position="191"/>
        <end position="208"/>
    </location>
</feature>
<gene>
    <name evidence="2" type="ORF">VC83_05744</name>
</gene>
<accession>A0A177A6H9</accession>
<dbReference type="RefSeq" id="XP_024323054.1">
    <property type="nucleotide sequence ID" value="XM_024469358.1"/>
</dbReference>
<dbReference type="Proteomes" id="UP000077154">
    <property type="component" value="Unassembled WGS sequence"/>
</dbReference>
<evidence type="ECO:0000256" key="1">
    <source>
        <dbReference type="SAM" id="MobiDB-lite"/>
    </source>
</evidence>
<sequence length="287" mass="32090">MEPPVTPPRKTQSSLRQAHRHHEDSRSYASPHKTPMLKSEPLTPTANTSRKSGRDTWAPATPTSLPKRKRHEGAAGLSAERAGGDGDDIFEDNGPVRTEAEIFHEIAAVEPLATGDSTANEKQYIAIATYWDEDIIGRISTCVFHPDCDPGKRFRLLFAGDEHPAVKGRKGIWVVERRRWETAYMEDLCSEEYEGGSEAEEGEQESTAEEPIHSGDQDHGGPEEVLEDVQEGQRISSREEELHLTAESGSDLFIAVSMMERRQKRCRKTLKFCALHPTYSQDPLLSI</sequence>
<dbReference type="OrthoDB" id="3439939at2759"/>
<dbReference type="AlphaFoldDB" id="A0A177A6H9"/>
<protein>
    <submittedName>
        <fullName evidence="2">Uncharacterized protein</fullName>
    </submittedName>
</protein>
<evidence type="ECO:0000313" key="2">
    <source>
        <dbReference type="EMBL" id="OAF57768.1"/>
    </source>
</evidence>
<proteinExistence type="predicted"/>
<feature type="compositionally biased region" description="Basic and acidic residues" evidence="1">
    <location>
        <begin position="210"/>
        <end position="222"/>
    </location>
</feature>
<feature type="region of interest" description="Disordered" evidence="1">
    <location>
        <begin position="191"/>
        <end position="241"/>
    </location>
</feature>
<dbReference type="VEuPathDB" id="FungiDB:GMDG_04219"/>
<dbReference type="GeneID" id="36288808"/>
<reference evidence="2" key="1">
    <citation type="submission" date="2016-03" db="EMBL/GenBank/DDBJ databases">
        <title>Updated assembly of Pseudogymnoascus destructans, the fungus causing white-nose syndrome of bats.</title>
        <authorList>
            <person name="Palmer J.M."/>
            <person name="Drees K.P."/>
            <person name="Foster J.T."/>
            <person name="Lindner D.L."/>
        </authorList>
    </citation>
    <scope>NUCLEOTIDE SEQUENCE [LARGE SCALE GENOMIC DNA]</scope>
    <source>
        <strain evidence="2">20631-21</strain>
    </source>
</reference>
<dbReference type="EMBL" id="KV441399">
    <property type="protein sequence ID" value="OAF57768.1"/>
    <property type="molecule type" value="Genomic_DNA"/>
</dbReference>
<organism evidence="2">
    <name type="scientific">Pseudogymnoascus destructans</name>
    <dbReference type="NCBI Taxonomy" id="655981"/>
    <lineage>
        <taxon>Eukaryota</taxon>
        <taxon>Fungi</taxon>
        <taxon>Dikarya</taxon>
        <taxon>Ascomycota</taxon>
        <taxon>Pezizomycotina</taxon>
        <taxon>Leotiomycetes</taxon>
        <taxon>Thelebolales</taxon>
        <taxon>Thelebolaceae</taxon>
        <taxon>Pseudogymnoascus</taxon>
    </lineage>
</organism>
<dbReference type="VEuPathDB" id="FungiDB:GMDG_04220"/>
<name>A0A177A6H9_9PEZI</name>